<evidence type="ECO:0000313" key="2">
    <source>
        <dbReference type="Proteomes" id="UP000008811"/>
    </source>
</evidence>
<proteinExistence type="predicted"/>
<organism evidence="1 2">
    <name type="scientific">Chlorobaculum parvum (strain DSM 263 / NCIMB 8327)</name>
    <name type="common">Chlorobium vibrioforme subsp. thiosulfatophilum</name>
    <dbReference type="NCBI Taxonomy" id="517417"/>
    <lineage>
        <taxon>Bacteria</taxon>
        <taxon>Pseudomonadati</taxon>
        <taxon>Chlorobiota</taxon>
        <taxon>Chlorobiia</taxon>
        <taxon>Chlorobiales</taxon>
        <taxon>Chlorobiaceae</taxon>
        <taxon>Chlorobaculum</taxon>
    </lineage>
</organism>
<dbReference type="HOGENOM" id="CLU_1394159_0_0_10"/>
<dbReference type="AlphaFoldDB" id="B3QQK5"/>
<dbReference type="Pfam" id="PF13489">
    <property type="entry name" value="Methyltransf_23"/>
    <property type="match status" value="1"/>
</dbReference>
<dbReference type="Gene3D" id="3.40.50.150">
    <property type="entry name" value="Vaccinia Virus protein VP39"/>
    <property type="match status" value="1"/>
</dbReference>
<dbReference type="eggNOG" id="COG2227">
    <property type="taxonomic scope" value="Bacteria"/>
</dbReference>
<dbReference type="InterPro" id="IPR029063">
    <property type="entry name" value="SAM-dependent_MTases_sf"/>
</dbReference>
<evidence type="ECO:0008006" key="3">
    <source>
        <dbReference type="Google" id="ProtNLM"/>
    </source>
</evidence>
<name>B3QQK5_CHLP8</name>
<accession>B3QQK5</accession>
<dbReference type="SUPFAM" id="SSF53335">
    <property type="entry name" value="S-adenosyl-L-methionine-dependent methyltransferases"/>
    <property type="match status" value="1"/>
</dbReference>
<dbReference type="Proteomes" id="UP000008811">
    <property type="component" value="Chromosome"/>
</dbReference>
<protein>
    <recommendedName>
        <fullName evidence="3">Class I SAM-dependent methyltransferase</fullName>
    </recommendedName>
</protein>
<sequence>MLRFFTSKKRDDYFEKRKNLLYYQAVRTLVTGLSGEAKSIIDIGSAGCPYLDWFPAIPHKTSIDIQEPYRGKKIKAIRGDFLSWKANRHYDIALCLQVLEHVDDPGAFAKKLLETADIVIASVPYQWEAGRCKSHIHDPVDENKMLLWFGRKPNFSYICHEIKSCNPRLLQVYDQSGCCWNYLNKRPKKTKKR</sequence>
<dbReference type="RefSeq" id="WP_012503041.1">
    <property type="nucleotide sequence ID" value="NC_011027.1"/>
</dbReference>
<gene>
    <name evidence="1" type="ordered locus">Cpar_1816</name>
</gene>
<dbReference type="KEGG" id="cpc:Cpar_1816"/>
<reference evidence="1" key="1">
    <citation type="submission" date="2008-06" db="EMBL/GenBank/DDBJ databases">
        <title>Complete sequence of Chlorobaculum parvum NCIB 8327.</title>
        <authorList>
            <consortium name="US DOE Joint Genome Institute"/>
            <person name="Lucas S."/>
            <person name="Copeland A."/>
            <person name="Lapidus A."/>
            <person name="Glavina del Rio T."/>
            <person name="Dalin E."/>
            <person name="Tice H."/>
            <person name="Bruce D."/>
            <person name="Goodwin L."/>
            <person name="Pitluck S."/>
            <person name="Schmutz J."/>
            <person name="Larimer F."/>
            <person name="Land M."/>
            <person name="Hauser L."/>
            <person name="Kyrpides N."/>
            <person name="Mikhailova N."/>
            <person name="Zhao F."/>
            <person name="Li T."/>
            <person name="Liu Z."/>
            <person name="Overmann J."/>
            <person name="Bryant D.A."/>
            <person name="Richardson P."/>
        </authorList>
    </citation>
    <scope>NUCLEOTIDE SEQUENCE [LARGE SCALE GENOMIC DNA]</scope>
    <source>
        <strain evidence="1">NCIB 8327</strain>
    </source>
</reference>
<evidence type="ECO:0000313" key="1">
    <source>
        <dbReference type="EMBL" id="ACF12208.1"/>
    </source>
</evidence>
<keyword evidence="2" id="KW-1185">Reference proteome</keyword>
<dbReference type="OrthoDB" id="9805171at2"/>
<dbReference type="EMBL" id="CP001099">
    <property type="protein sequence ID" value="ACF12208.1"/>
    <property type="molecule type" value="Genomic_DNA"/>
</dbReference>